<protein>
    <recommendedName>
        <fullName evidence="5">Pentacotripeptide-repeat region of PRORP domain-containing protein</fullName>
    </recommendedName>
</protein>
<organism evidence="3 4">
    <name type="scientific">Ensete ventricosum</name>
    <name type="common">Abyssinian banana</name>
    <name type="synonym">Musa ensete</name>
    <dbReference type="NCBI Taxonomy" id="4639"/>
    <lineage>
        <taxon>Eukaryota</taxon>
        <taxon>Viridiplantae</taxon>
        <taxon>Streptophyta</taxon>
        <taxon>Embryophyta</taxon>
        <taxon>Tracheophyta</taxon>
        <taxon>Spermatophyta</taxon>
        <taxon>Magnoliopsida</taxon>
        <taxon>Liliopsida</taxon>
        <taxon>Zingiberales</taxon>
        <taxon>Musaceae</taxon>
        <taxon>Ensete</taxon>
    </lineage>
</organism>
<gene>
    <name evidence="3" type="ORF">B296_00029041</name>
</gene>
<feature type="repeat" description="PPR" evidence="2">
    <location>
        <begin position="439"/>
        <end position="473"/>
    </location>
</feature>
<feature type="repeat" description="PPR" evidence="2">
    <location>
        <begin position="345"/>
        <end position="380"/>
    </location>
</feature>
<sequence length="736" mass="80915">MRPPGSNPGRILPEEAEITCRPPAERWDSTSHQPRRVSGFFHSPPPPVSYVLFWLLLLTHTTHRKPQKHKALTPAIFSPLVRVHINLENPSTGFVAVPRVRRRVRSSKCYASTQHDVSDVLIYALLDTSPSLRRCPSCPSLLVTDGRGGVCSTPPDKPSHIYLLPLGFSAFLLPLHVKVATANFSSPIRSASSLTIATATDVHRLAAILGSATPIPLPQLNQIHAHILRYFSGAAFSSAFLLPLFNAAIRSLSKSPLTSAPFAALRLYLLMTRASLLPGRFTLPFLLNCSAAIPSLPLGSELHSRALRSGLLAVLPVSNALVDMYGKCGSLLLARAAFLDIPLKDVVSFNALLGAHARLGADMPSAQRLFDAMPHRNVISWNAMIVGYANAGDLSSARGVFDLMPIQNTVSWTVMVVGYCKTGAVVAARQLFDRMPEKNLVSWTVMITGYSQCGMPKEALALFRQLERQRIEPDAATMVGVISASAQLGSVELANWVGSYVDRKKIDRNERVLTALVDMHAKCGNVEKALHAFEEISFPDAYSYTALINGLAAHGHEIKALDIFDRMQMEAIKPDPITFVGVLSACSHAGLVDKGLEYWESMFRVYGMERRADHYGCVVDMLGRAGRIKQAYEMIQSMPMGPHPGALGALLAACRTYANIEIAESVAKELFKLEPNNTGNYILLSSIYAERGQWEDAARVRAMIRGRKFNKLPGLSWIDEQQRGRRFRNKVLMHIK</sequence>
<dbReference type="PROSITE" id="PS51375">
    <property type="entry name" value="PPR"/>
    <property type="match status" value="4"/>
</dbReference>
<evidence type="ECO:0000313" key="3">
    <source>
        <dbReference type="EMBL" id="RRT55944.1"/>
    </source>
</evidence>
<dbReference type="Pfam" id="PF13041">
    <property type="entry name" value="PPR_2"/>
    <property type="match status" value="2"/>
</dbReference>
<dbReference type="Proteomes" id="UP000287651">
    <property type="component" value="Unassembled WGS sequence"/>
</dbReference>
<comment type="caution">
    <text evidence="3">The sequence shown here is derived from an EMBL/GenBank/DDBJ whole genome shotgun (WGS) entry which is preliminary data.</text>
</comment>
<dbReference type="FunFam" id="1.25.40.10:FF:000348">
    <property type="entry name" value="Pentatricopeptide repeat-containing protein chloroplastic"/>
    <property type="match status" value="1"/>
</dbReference>
<reference evidence="3 4" key="1">
    <citation type="journal article" date="2014" name="Agronomy (Basel)">
        <title>A Draft Genome Sequence for Ensete ventricosum, the Drought-Tolerant Tree Against Hunger.</title>
        <authorList>
            <person name="Harrison J."/>
            <person name="Moore K.A."/>
            <person name="Paszkiewicz K."/>
            <person name="Jones T."/>
            <person name="Grant M."/>
            <person name="Ambacheew D."/>
            <person name="Muzemil S."/>
            <person name="Studholme D.J."/>
        </authorList>
    </citation>
    <scope>NUCLEOTIDE SEQUENCE [LARGE SCALE GENOMIC DNA]</scope>
</reference>
<dbReference type="AlphaFoldDB" id="A0A426YW59"/>
<evidence type="ECO:0008006" key="5">
    <source>
        <dbReference type="Google" id="ProtNLM"/>
    </source>
</evidence>
<keyword evidence="1" id="KW-0677">Repeat</keyword>
<dbReference type="InterPro" id="IPR046848">
    <property type="entry name" value="E_motif"/>
</dbReference>
<dbReference type="EMBL" id="AMZH03009848">
    <property type="protein sequence ID" value="RRT55944.1"/>
    <property type="molecule type" value="Genomic_DNA"/>
</dbReference>
<evidence type="ECO:0000313" key="4">
    <source>
        <dbReference type="Proteomes" id="UP000287651"/>
    </source>
</evidence>
<dbReference type="Pfam" id="PF20431">
    <property type="entry name" value="E_motif"/>
    <property type="match status" value="1"/>
</dbReference>
<dbReference type="FunFam" id="1.25.40.10:FF:000090">
    <property type="entry name" value="Pentatricopeptide repeat-containing protein, chloroplastic"/>
    <property type="match status" value="1"/>
</dbReference>
<dbReference type="NCBIfam" id="TIGR00756">
    <property type="entry name" value="PPR"/>
    <property type="match status" value="4"/>
</dbReference>
<dbReference type="SUPFAM" id="SSF48452">
    <property type="entry name" value="TPR-like"/>
    <property type="match status" value="1"/>
</dbReference>
<dbReference type="InterPro" id="IPR011990">
    <property type="entry name" value="TPR-like_helical_dom_sf"/>
</dbReference>
<dbReference type="Pfam" id="PF01535">
    <property type="entry name" value="PPR"/>
    <property type="match status" value="3"/>
</dbReference>
<evidence type="ECO:0000256" key="1">
    <source>
        <dbReference type="ARBA" id="ARBA00022737"/>
    </source>
</evidence>
<name>A0A426YW59_ENSVE</name>
<proteinExistence type="predicted"/>
<dbReference type="Gene3D" id="1.25.40.10">
    <property type="entry name" value="Tetratricopeptide repeat domain"/>
    <property type="match status" value="3"/>
</dbReference>
<evidence type="ECO:0000256" key="2">
    <source>
        <dbReference type="PROSITE-ProRule" id="PRU00708"/>
    </source>
</evidence>
<dbReference type="InterPro" id="IPR046960">
    <property type="entry name" value="PPR_At4g14850-like_plant"/>
</dbReference>
<feature type="repeat" description="PPR" evidence="2">
    <location>
        <begin position="408"/>
        <end position="438"/>
    </location>
</feature>
<dbReference type="PANTHER" id="PTHR47926">
    <property type="entry name" value="PENTATRICOPEPTIDE REPEAT-CONTAINING PROTEIN"/>
    <property type="match status" value="1"/>
</dbReference>
<accession>A0A426YW59</accession>
<dbReference type="GO" id="GO:0003723">
    <property type="term" value="F:RNA binding"/>
    <property type="evidence" value="ECO:0007669"/>
    <property type="project" value="InterPro"/>
</dbReference>
<dbReference type="InterPro" id="IPR002885">
    <property type="entry name" value="PPR_rpt"/>
</dbReference>
<feature type="repeat" description="PPR" evidence="2">
    <location>
        <begin position="540"/>
        <end position="574"/>
    </location>
</feature>
<dbReference type="GO" id="GO:0009451">
    <property type="term" value="P:RNA modification"/>
    <property type="evidence" value="ECO:0007669"/>
    <property type="project" value="InterPro"/>
</dbReference>
<dbReference type="PANTHER" id="PTHR47926:SF509">
    <property type="entry name" value="(WILD MALAYSIAN BANANA) HYPOTHETICAL PROTEIN"/>
    <property type="match status" value="1"/>
</dbReference>